<accession>A0A2S5SZ76</accession>
<dbReference type="RefSeq" id="WP_104299789.1">
    <property type="nucleotide sequence ID" value="NZ_PSNX01000001.1"/>
</dbReference>
<dbReference type="Pfam" id="PF00512">
    <property type="entry name" value="HisKA"/>
    <property type="match status" value="1"/>
</dbReference>
<evidence type="ECO:0000313" key="8">
    <source>
        <dbReference type="Proteomes" id="UP000238605"/>
    </source>
</evidence>
<proteinExistence type="predicted"/>
<dbReference type="CDD" id="cd00082">
    <property type="entry name" value="HisKA"/>
    <property type="match status" value="1"/>
</dbReference>
<gene>
    <name evidence="7" type="ORF">C1704_00130</name>
</gene>
<evidence type="ECO:0000256" key="1">
    <source>
        <dbReference type="ARBA" id="ARBA00000085"/>
    </source>
</evidence>
<dbReference type="AlphaFoldDB" id="A0A2S5SZ76"/>
<dbReference type="Gene3D" id="1.10.287.130">
    <property type="match status" value="1"/>
</dbReference>
<feature type="transmembrane region" description="Helical" evidence="5">
    <location>
        <begin position="86"/>
        <end position="108"/>
    </location>
</feature>
<dbReference type="InterPro" id="IPR003594">
    <property type="entry name" value="HATPase_dom"/>
</dbReference>
<dbReference type="SMART" id="SM00388">
    <property type="entry name" value="HisKA"/>
    <property type="match status" value="1"/>
</dbReference>
<dbReference type="InterPro" id="IPR003661">
    <property type="entry name" value="HisK_dim/P_dom"/>
</dbReference>
<evidence type="ECO:0000313" key="7">
    <source>
        <dbReference type="EMBL" id="PPE67928.1"/>
    </source>
</evidence>
<dbReference type="PANTHER" id="PTHR43065">
    <property type="entry name" value="SENSOR HISTIDINE KINASE"/>
    <property type="match status" value="1"/>
</dbReference>
<comment type="caution">
    <text evidence="7">The sequence shown here is derived from an EMBL/GenBank/DDBJ whole genome shotgun (WGS) entry which is preliminary data.</text>
</comment>
<keyword evidence="3" id="KW-0597">Phosphoprotein</keyword>
<dbReference type="PANTHER" id="PTHR43065:SF52">
    <property type="entry name" value="SENSOR PROTEIN KINASE PILS"/>
    <property type="match status" value="1"/>
</dbReference>
<dbReference type="SMART" id="SM00387">
    <property type="entry name" value="HATPase_c"/>
    <property type="match status" value="1"/>
</dbReference>
<reference evidence="7 8" key="1">
    <citation type="submission" date="2018-02" db="EMBL/GenBank/DDBJ databases">
        <title>Reclassifiation of [Polyangium] brachysporum DSM 7029 as Guopingzhaonella breviflexa gen. nov., sp. nov., a member of the family Comamonadaceae.</title>
        <authorList>
            <person name="Tang B."/>
        </authorList>
    </citation>
    <scope>NUCLEOTIDE SEQUENCE [LARGE SCALE GENOMIC DNA]</scope>
    <source>
        <strain evidence="7 8">BCRC 80649</strain>
    </source>
</reference>
<dbReference type="GO" id="GO:0000155">
    <property type="term" value="F:phosphorelay sensor kinase activity"/>
    <property type="evidence" value="ECO:0007669"/>
    <property type="project" value="InterPro"/>
</dbReference>
<feature type="region of interest" description="Disordered" evidence="4">
    <location>
        <begin position="1"/>
        <end position="28"/>
    </location>
</feature>
<dbReference type="InterPro" id="IPR036890">
    <property type="entry name" value="HATPase_C_sf"/>
</dbReference>
<dbReference type="EC" id="2.7.13.3" evidence="2"/>
<keyword evidence="8" id="KW-1185">Reference proteome</keyword>
<dbReference type="SUPFAM" id="SSF55874">
    <property type="entry name" value="ATPase domain of HSP90 chaperone/DNA topoisomerase II/histidine kinase"/>
    <property type="match status" value="1"/>
</dbReference>
<name>A0A2S5SZ76_9BURK</name>
<dbReference type="OrthoDB" id="9815750at2"/>
<dbReference type="EMBL" id="PSNX01000001">
    <property type="protein sequence ID" value="PPE67928.1"/>
    <property type="molecule type" value="Genomic_DNA"/>
</dbReference>
<feature type="transmembrane region" description="Helical" evidence="5">
    <location>
        <begin position="155"/>
        <end position="174"/>
    </location>
</feature>
<dbReference type="Proteomes" id="UP000238605">
    <property type="component" value="Unassembled WGS sequence"/>
</dbReference>
<dbReference type="InterPro" id="IPR004358">
    <property type="entry name" value="Sig_transdc_His_kin-like_C"/>
</dbReference>
<organism evidence="7 8">
    <name type="scientific">Caldimonas caldifontis</name>
    <dbReference type="NCBI Taxonomy" id="1452508"/>
    <lineage>
        <taxon>Bacteria</taxon>
        <taxon>Pseudomonadati</taxon>
        <taxon>Pseudomonadota</taxon>
        <taxon>Betaproteobacteria</taxon>
        <taxon>Burkholderiales</taxon>
        <taxon>Sphaerotilaceae</taxon>
        <taxon>Caldimonas</taxon>
    </lineage>
</organism>
<feature type="compositionally biased region" description="Basic and acidic residues" evidence="4">
    <location>
        <begin position="1"/>
        <end position="20"/>
    </location>
</feature>
<feature type="transmembrane region" description="Helical" evidence="5">
    <location>
        <begin position="230"/>
        <end position="248"/>
    </location>
</feature>
<evidence type="ECO:0000256" key="3">
    <source>
        <dbReference type="ARBA" id="ARBA00022553"/>
    </source>
</evidence>
<sequence length="635" mass="69258">MNRRATERRSAERRAADRRASSAQRPEPESWFAALGVEGDTQLGDEESRYNDGSTLPSEDSRFLTRHARRLLGAAGMPSFQRIFRAFLGARVAVGLLLLTTQLATHWFGSGVPLHVLAGCVLYATLTMAAWGLFRGAGAATSGTAAPPPSRLNRRQWLATIGVDVMAFGALHLLAPRGGLSFVPLLVLPVLMAGVLTRRRAALGVAAAVTLLLLGEAWREASRGGDISVLMTQAGLVASGFFVIAFLAGELAGRLAREELAARGSLELARQQAQLNRLVIDELHHGVLVVDRRGKVRAANPAARRIIADSGLSRPAPFQLQSQLAWVPLAQAVRRAFGEGQWPESGREVHLVFDSGVERALRVRMRFTRRRDPDSSEELCVLFLEDERDVQARVRQEKLAAMGRVSAGIAHEIRNPLAAIAQANALMAEDAETPAQRQLTQMVSDNVERLKRIVDDVMEVAPGGPATTAPVIDLSALVGSVCSEWARTARLPLDERSPLKVTLPQHALATRFDPDHLRRVLVNLLDNAHRHASGQPGSVLVHLYEDGDDVVTLSVASDGDPIPPDVERYLFEPFFSTRSRGTGLGLYICKELCERYGASIDYRLRGAHHGARNEFFLAMRREALEAPVSTLHLDS</sequence>
<keyword evidence="5" id="KW-1133">Transmembrane helix</keyword>
<keyword evidence="5" id="KW-0812">Transmembrane</keyword>
<keyword evidence="7" id="KW-0418">Kinase</keyword>
<dbReference type="InterPro" id="IPR036097">
    <property type="entry name" value="HisK_dim/P_sf"/>
</dbReference>
<dbReference type="InterPro" id="IPR005467">
    <property type="entry name" value="His_kinase_dom"/>
</dbReference>
<dbReference type="SUPFAM" id="SSF47384">
    <property type="entry name" value="Homodimeric domain of signal transducing histidine kinase"/>
    <property type="match status" value="1"/>
</dbReference>
<evidence type="ECO:0000256" key="5">
    <source>
        <dbReference type="SAM" id="Phobius"/>
    </source>
</evidence>
<keyword evidence="7" id="KW-0808">Transferase</keyword>
<comment type="catalytic activity">
    <reaction evidence="1">
        <text>ATP + protein L-histidine = ADP + protein N-phospho-L-histidine.</text>
        <dbReference type="EC" id="2.7.13.3"/>
    </reaction>
</comment>
<dbReference type="InterPro" id="IPR035965">
    <property type="entry name" value="PAS-like_dom_sf"/>
</dbReference>
<dbReference type="Gene3D" id="3.30.565.10">
    <property type="entry name" value="Histidine kinase-like ATPase, C-terminal domain"/>
    <property type="match status" value="1"/>
</dbReference>
<feature type="domain" description="Histidine kinase" evidence="6">
    <location>
        <begin position="408"/>
        <end position="621"/>
    </location>
</feature>
<dbReference type="Pfam" id="PF25323">
    <property type="entry name" value="6TM_PilS"/>
    <property type="match status" value="1"/>
</dbReference>
<dbReference type="PROSITE" id="PS50109">
    <property type="entry name" value="HIS_KIN"/>
    <property type="match status" value="1"/>
</dbReference>
<dbReference type="SUPFAM" id="SSF55785">
    <property type="entry name" value="PYP-like sensor domain (PAS domain)"/>
    <property type="match status" value="1"/>
</dbReference>
<dbReference type="Pfam" id="PF02518">
    <property type="entry name" value="HATPase_c"/>
    <property type="match status" value="1"/>
</dbReference>
<evidence type="ECO:0000256" key="4">
    <source>
        <dbReference type="SAM" id="MobiDB-lite"/>
    </source>
</evidence>
<feature type="transmembrane region" description="Helical" evidence="5">
    <location>
        <begin position="114"/>
        <end position="134"/>
    </location>
</feature>
<evidence type="ECO:0000259" key="6">
    <source>
        <dbReference type="PROSITE" id="PS50109"/>
    </source>
</evidence>
<evidence type="ECO:0000256" key="2">
    <source>
        <dbReference type="ARBA" id="ARBA00012438"/>
    </source>
</evidence>
<dbReference type="PRINTS" id="PR00344">
    <property type="entry name" value="BCTRLSENSOR"/>
</dbReference>
<dbReference type="Gene3D" id="3.30.450.20">
    <property type="entry name" value="PAS domain"/>
    <property type="match status" value="1"/>
</dbReference>
<feature type="transmembrane region" description="Helical" evidence="5">
    <location>
        <begin position="201"/>
        <end position="218"/>
    </location>
</feature>
<keyword evidence="5" id="KW-0472">Membrane</keyword>
<protein>
    <recommendedName>
        <fullName evidence="2">histidine kinase</fullName>
        <ecNumber evidence="2">2.7.13.3</ecNumber>
    </recommendedName>
</protein>